<dbReference type="EMBL" id="NQVE01000040">
    <property type="protein sequence ID" value="RAL52131.1"/>
    <property type="molecule type" value="Genomic_DNA"/>
</dbReference>
<comment type="caution">
    <text evidence="2">The sequence shown here is derived from an EMBL/GenBank/DDBJ whole genome shotgun (WGS) entry which is preliminary data.</text>
</comment>
<protein>
    <submittedName>
        <fullName evidence="2">Uncharacterized protein</fullName>
    </submittedName>
</protein>
<evidence type="ECO:0000313" key="3">
    <source>
        <dbReference type="Proteomes" id="UP000249390"/>
    </source>
</evidence>
<keyword evidence="3" id="KW-1185">Reference proteome</keyword>
<dbReference type="Proteomes" id="UP000249390">
    <property type="component" value="Unassembled WGS sequence"/>
</dbReference>
<name>A0A328E6N6_9ASTE</name>
<accession>A0A328E6N6</accession>
<gene>
    <name evidence="2" type="ORF">DM860_014958</name>
</gene>
<reference evidence="2 3" key="1">
    <citation type="submission" date="2018-06" db="EMBL/GenBank/DDBJ databases">
        <title>The Genome of Cuscuta australis (Dodder) Provides Insight into the Evolution of Plant Parasitism.</title>
        <authorList>
            <person name="Liu H."/>
        </authorList>
    </citation>
    <scope>NUCLEOTIDE SEQUENCE [LARGE SCALE GENOMIC DNA]</scope>
    <source>
        <strain evidence="3">cv. Yunnan</strain>
        <tissue evidence="2">Vines</tissue>
    </source>
</reference>
<dbReference type="AlphaFoldDB" id="A0A328E6N6"/>
<evidence type="ECO:0000256" key="1">
    <source>
        <dbReference type="SAM" id="MobiDB-lite"/>
    </source>
</evidence>
<organism evidence="2 3">
    <name type="scientific">Cuscuta australis</name>
    <dbReference type="NCBI Taxonomy" id="267555"/>
    <lineage>
        <taxon>Eukaryota</taxon>
        <taxon>Viridiplantae</taxon>
        <taxon>Streptophyta</taxon>
        <taxon>Embryophyta</taxon>
        <taxon>Tracheophyta</taxon>
        <taxon>Spermatophyta</taxon>
        <taxon>Magnoliopsida</taxon>
        <taxon>eudicotyledons</taxon>
        <taxon>Gunneridae</taxon>
        <taxon>Pentapetalae</taxon>
        <taxon>asterids</taxon>
        <taxon>lamiids</taxon>
        <taxon>Solanales</taxon>
        <taxon>Convolvulaceae</taxon>
        <taxon>Cuscuteae</taxon>
        <taxon>Cuscuta</taxon>
        <taxon>Cuscuta subgen. Grammica</taxon>
        <taxon>Cuscuta sect. Cleistogrammica</taxon>
    </lineage>
</organism>
<evidence type="ECO:0000313" key="2">
    <source>
        <dbReference type="EMBL" id="RAL52131.1"/>
    </source>
</evidence>
<feature type="region of interest" description="Disordered" evidence="1">
    <location>
        <begin position="126"/>
        <end position="150"/>
    </location>
</feature>
<sequence>MRPDGWVDPKPSLPFTKNQQRSNADRPSPQRHRRRRCQFVFPSTSPTTRKSPSVVDRVNVVGEGRWQQQGLTNGGNDSSRGATVMTEVDERRRLLRNGIRNQAFQVLDLWMHRLDWWPARPKGSTTFTGPEGGRMGGQRQCVTEKEGHRE</sequence>
<proteinExistence type="predicted"/>
<feature type="region of interest" description="Disordered" evidence="1">
    <location>
        <begin position="1"/>
        <end position="34"/>
    </location>
</feature>